<dbReference type="EMBL" id="CABQ01000106">
    <property type="protein sequence ID" value="CBI07592.1"/>
    <property type="molecule type" value="Genomic_DNA"/>
</dbReference>
<dbReference type="Pfam" id="PF00403">
    <property type="entry name" value="HMA"/>
    <property type="match status" value="1"/>
</dbReference>
<evidence type="ECO:0000313" key="2">
    <source>
        <dbReference type="EMBL" id="CBI07592.1"/>
    </source>
</evidence>
<feature type="domain" description="HMA" evidence="1">
    <location>
        <begin position="6"/>
        <end position="26"/>
    </location>
</feature>
<gene>
    <name evidence="2" type="ORF">CARN6_0943</name>
</gene>
<proteinExistence type="predicted"/>
<sequence>MAEVNLRVEGMHCGACVRRVTQTIASAGPYTVEEVRLGAARFVAEDTATAVDVVVAALGKAGFTAHAEA</sequence>
<reference evidence="2" key="1">
    <citation type="submission" date="2009-10" db="EMBL/GenBank/DDBJ databases">
        <title>Diversity of trophic interactions inside an arsenic-rich microbial ecosystem.</title>
        <authorList>
            <person name="Bertin P.N."/>
            <person name="Heinrich-Salmeron A."/>
            <person name="Pelletier E."/>
            <person name="Goulhen-Chollet F."/>
            <person name="Arsene-Ploetze F."/>
            <person name="Gallien S."/>
            <person name="Calteau A."/>
            <person name="Vallenet D."/>
            <person name="Casiot C."/>
            <person name="Chane-Woon-Ming B."/>
            <person name="Giloteaux L."/>
            <person name="Barakat M."/>
            <person name="Bonnefoy V."/>
            <person name="Bruneel O."/>
            <person name="Chandler M."/>
            <person name="Cleiss J."/>
            <person name="Duran R."/>
            <person name="Elbaz-Poulichet F."/>
            <person name="Fonknechten N."/>
            <person name="Lauga B."/>
            <person name="Mornico D."/>
            <person name="Ortet P."/>
            <person name="Schaeffer C."/>
            <person name="Siguier P."/>
            <person name="Alexander Thil Smith A."/>
            <person name="Van Dorsselaer A."/>
            <person name="Weissenbach J."/>
            <person name="Medigue C."/>
            <person name="Le Paslier D."/>
        </authorList>
    </citation>
    <scope>NUCLEOTIDE SEQUENCE</scope>
</reference>
<accession>E6QK25</accession>
<dbReference type="AlphaFoldDB" id="E6QK25"/>
<evidence type="ECO:0000259" key="1">
    <source>
        <dbReference type="Pfam" id="PF00403"/>
    </source>
</evidence>
<dbReference type="InterPro" id="IPR036163">
    <property type="entry name" value="HMA_dom_sf"/>
</dbReference>
<dbReference type="Gene3D" id="3.30.70.100">
    <property type="match status" value="1"/>
</dbReference>
<comment type="caution">
    <text evidence="2">The sequence shown here is derived from an EMBL/GenBank/DDBJ whole genome shotgun (WGS) entry which is preliminary data.</text>
</comment>
<protein>
    <recommendedName>
        <fullName evidence="1">HMA domain-containing protein</fullName>
    </recommendedName>
</protein>
<dbReference type="SUPFAM" id="SSF55008">
    <property type="entry name" value="HMA, heavy metal-associated domain"/>
    <property type="match status" value="1"/>
</dbReference>
<dbReference type="InterPro" id="IPR006121">
    <property type="entry name" value="HMA_dom"/>
</dbReference>
<dbReference type="GO" id="GO:0046872">
    <property type="term" value="F:metal ion binding"/>
    <property type="evidence" value="ECO:0007669"/>
    <property type="project" value="InterPro"/>
</dbReference>
<organism evidence="2">
    <name type="scientific">mine drainage metagenome</name>
    <dbReference type="NCBI Taxonomy" id="410659"/>
    <lineage>
        <taxon>unclassified sequences</taxon>
        <taxon>metagenomes</taxon>
        <taxon>ecological metagenomes</taxon>
    </lineage>
</organism>
<name>E6QK25_9ZZZZ</name>